<keyword evidence="5 11" id="KW-0418">Kinase</keyword>
<comment type="catalytic activity">
    <reaction evidence="8">
        <text>L-tyrosyl-[protein] + ATP = O-phospho-L-tyrosyl-[protein] + ADP + H(+)</text>
        <dbReference type="Rhea" id="RHEA:10596"/>
        <dbReference type="Rhea" id="RHEA-COMP:10136"/>
        <dbReference type="Rhea" id="RHEA-COMP:20101"/>
        <dbReference type="ChEBI" id="CHEBI:15378"/>
        <dbReference type="ChEBI" id="CHEBI:30616"/>
        <dbReference type="ChEBI" id="CHEBI:46858"/>
        <dbReference type="ChEBI" id="CHEBI:61978"/>
        <dbReference type="ChEBI" id="CHEBI:456216"/>
        <dbReference type="EC" id="2.7.10.2"/>
    </reaction>
</comment>
<dbReference type="Pfam" id="PF13614">
    <property type="entry name" value="AAA_31"/>
    <property type="match status" value="1"/>
</dbReference>
<name>A0A6I0ET25_9FIRM</name>
<feature type="compositionally biased region" description="Basic residues" evidence="9">
    <location>
        <begin position="1"/>
        <end position="10"/>
    </location>
</feature>
<feature type="region of interest" description="Disordered" evidence="9">
    <location>
        <begin position="1"/>
        <end position="23"/>
    </location>
</feature>
<feature type="compositionally biased region" description="Basic and acidic residues" evidence="9">
    <location>
        <begin position="14"/>
        <end position="23"/>
    </location>
</feature>
<dbReference type="AlphaFoldDB" id="A0A6I0ET25"/>
<dbReference type="InterPro" id="IPR050445">
    <property type="entry name" value="Bact_polysacc_biosynth/exp"/>
</dbReference>
<evidence type="ECO:0000256" key="5">
    <source>
        <dbReference type="ARBA" id="ARBA00022777"/>
    </source>
</evidence>
<gene>
    <name evidence="11" type="ORF">F9B85_03925</name>
</gene>
<evidence type="ECO:0000256" key="6">
    <source>
        <dbReference type="ARBA" id="ARBA00022840"/>
    </source>
</evidence>
<comment type="similarity">
    <text evidence="1">Belongs to the CpsD/CapB family.</text>
</comment>
<dbReference type="GO" id="GO:0042802">
    <property type="term" value="F:identical protein binding"/>
    <property type="evidence" value="ECO:0007669"/>
    <property type="project" value="UniProtKB-ARBA"/>
</dbReference>
<proteinExistence type="inferred from homology"/>
<keyword evidence="12" id="KW-1185">Reference proteome</keyword>
<evidence type="ECO:0000256" key="2">
    <source>
        <dbReference type="ARBA" id="ARBA00011903"/>
    </source>
</evidence>
<evidence type="ECO:0000256" key="9">
    <source>
        <dbReference type="SAM" id="MobiDB-lite"/>
    </source>
</evidence>
<dbReference type="Gene3D" id="3.40.50.300">
    <property type="entry name" value="P-loop containing nucleotide triphosphate hydrolases"/>
    <property type="match status" value="1"/>
</dbReference>
<dbReference type="InterPro" id="IPR005702">
    <property type="entry name" value="Wzc-like_C"/>
</dbReference>
<evidence type="ECO:0000256" key="4">
    <source>
        <dbReference type="ARBA" id="ARBA00022741"/>
    </source>
</evidence>
<dbReference type="EC" id="2.7.10.2" evidence="2"/>
<dbReference type="NCBIfam" id="TIGR01007">
    <property type="entry name" value="eps_fam"/>
    <property type="match status" value="1"/>
</dbReference>
<keyword evidence="6" id="KW-0067">ATP-binding</keyword>
<dbReference type="SUPFAM" id="SSF52540">
    <property type="entry name" value="P-loop containing nucleoside triphosphate hydrolases"/>
    <property type="match status" value="1"/>
</dbReference>
<dbReference type="Proteomes" id="UP000468766">
    <property type="component" value="Unassembled WGS sequence"/>
</dbReference>
<dbReference type="PANTHER" id="PTHR32309">
    <property type="entry name" value="TYROSINE-PROTEIN KINASE"/>
    <property type="match status" value="1"/>
</dbReference>
<organism evidence="11 12">
    <name type="scientific">Heliorestis acidaminivorans</name>
    <dbReference type="NCBI Taxonomy" id="553427"/>
    <lineage>
        <taxon>Bacteria</taxon>
        <taxon>Bacillati</taxon>
        <taxon>Bacillota</taxon>
        <taxon>Clostridia</taxon>
        <taxon>Eubacteriales</taxon>
        <taxon>Heliobacteriaceae</taxon>
        <taxon>Heliorestis</taxon>
    </lineage>
</organism>
<dbReference type="InterPro" id="IPR025669">
    <property type="entry name" value="AAA_dom"/>
</dbReference>
<feature type="domain" description="AAA" evidence="10">
    <location>
        <begin position="56"/>
        <end position="180"/>
    </location>
</feature>
<keyword evidence="4" id="KW-0547">Nucleotide-binding</keyword>
<evidence type="ECO:0000256" key="1">
    <source>
        <dbReference type="ARBA" id="ARBA00007316"/>
    </source>
</evidence>
<protein>
    <recommendedName>
        <fullName evidence="2">non-specific protein-tyrosine kinase</fullName>
        <ecNumber evidence="2">2.7.10.2</ecNumber>
    </recommendedName>
</protein>
<dbReference type="InterPro" id="IPR027417">
    <property type="entry name" value="P-loop_NTPase"/>
</dbReference>
<evidence type="ECO:0000313" key="11">
    <source>
        <dbReference type="EMBL" id="KAB2953775.1"/>
    </source>
</evidence>
<keyword evidence="3" id="KW-0808">Transferase</keyword>
<keyword evidence="7" id="KW-0829">Tyrosine-protein kinase</keyword>
<sequence>MFKFLKRKKQNSPETRHLITQEDPKSPLAEAYRTIRTSMHYATADDNAKIFMFTSAGPGEGKSTTIANVAVTFAQAGTKTLLIDCDLRKPVQHKIFHISNSKGLTNLLVDKRPLTEVLTLTPNDNLQVLPSGPIPPNPSELLGSRAMQNLLASLKENYDLILIDAPPTIAVTDAPVLAGAVDGIVLILLSKAVKTDLALEAKARLEQANGKIIGAILNGLEMSSQDYSYYYYYGEKES</sequence>
<dbReference type="GO" id="GO:0004715">
    <property type="term" value="F:non-membrane spanning protein tyrosine kinase activity"/>
    <property type="evidence" value="ECO:0007669"/>
    <property type="project" value="UniProtKB-EC"/>
</dbReference>
<reference evidence="11 12" key="1">
    <citation type="submission" date="2019-10" db="EMBL/GenBank/DDBJ databases">
        <title>Whole-genome sequence of the extremophile Heliorestis acidaminivorans DSM 24790.</title>
        <authorList>
            <person name="Kyndt J.A."/>
            <person name="Meyer T.E."/>
        </authorList>
    </citation>
    <scope>NUCLEOTIDE SEQUENCE [LARGE SCALE GENOMIC DNA]</scope>
    <source>
        <strain evidence="11 12">DSM 24790</strain>
    </source>
</reference>
<evidence type="ECO:0000256" key="8">
    <source>
        <dbReference type="ARBA" id="ARBA00051245"/>
    </source>
</evidence>
<dbReference type="FunFam" id="3.40.50.300:FF:000527">
    <property type="entry name" value="Tyrosine-protein kinase etk"/>
    <property type="match status" value="1"/>
</dbReference>
<evidence type="ECO:0000259" key="10">
    <source>
        <dbReference type="Pfam" id="PF13614"/>
    </source>
</evidence>
<evidence type="ECO:0000313" key="12">
    <source>
        <dbReference type="Proteomes" id="UP000468766"/>
    </source>
</evidence>
<dbReference type="EMBL" id="WBXO01000002">
    <property type="protein sequence ID" value="KAB2953775.1"/>
    <property type="molecule type" value="Genomic_DNA"/>
</dbReference>
<evidence type="ECO:0000256" key="3">
    <source>
        <dbReference type="ARBA" id="ARBA00022679"/>
    </source>
</evidence>
<dbReference type="PANTHER" id="PTHR32309:SF13">
    <property type="entry name" value="FERRIC ENTEROBACTIN TRANSPORT PROTEIN FEPE"/>
    <property type="match status" value="1"/>
</dbReference>
<accession>A0A6I0ET25</accession>
<evidence type="ECO:0000256" key="7">
    <source>
        <dbReference type="ARBA" id="ARBA00023137"/>
    </source>
</evidence>
<dbReference type="GO" id="GO:0005524">
    <property type="term" value="F:ATP binding"/>
    <property type="evidence" value="ECO:0007669"/>
    <property type="project" value="UniProtKB-KW"/>
</dbReference>
<comment type="caution">
    <text evidence="11">The sequence shown here is derived from an EMBL/GenBank/DDBJ whole genome shotgun (WGS) entry which is preliminary data.</text>
</comment>
<dbReference type="RefSeq" id="WP_151618743.1">
    <property type="nucleotide sequence ID" value="NZ_WBXO01000002.1"/>
</dbReference>
<dbReference type="GO" id="GO:0005886">
    <property type="term" value="C:plasma membrane"/>
    <property type="evidence" value="ECO:0007669"/>
    <property type="project" value="UniProtKB-ARBA"/>
</dbReference>
<dbReference type="OrthoDB" id="9794577at2"/>
<dbReference type="CDD" id="cd05387">
    <property type="entry name" value="BY-kinase"/>
    <property type="match status" value="1"/>
</dbReference>